<name>A0A9X0BCR5_9EURO</name>
<feature type="region of interest" description="Disordered" evidence="6">
    <location>
        <begin position="255"/>
        <end position="299"/>
    </location>
</feature>
<evidence type="ECO:0000313" key="9">
    <source>
        <dbReference type="EMBL" id="KAJ5407789.1"/>
    </source>
</evidence>
<gene>
    <name evidence="9" type="ORF">N7509_001672</name>
</gene>
<feature type="compositionally biased region" description="Polar residues" evidence="6">
    <location>
        <begin position="273"/>
        <end position="288"/>
    </location>
</feature>
<comment type="subcellular location">
    <subcellularLocation>
        <location evidence="1">Membrane</location>
        <topology evidence="1">Multi-pass membrane protein</topology>
    </subcellularLocation>
</comment>
<evidence type="ECO:0000256" key="7">
    <source>
        <dbReference type="SAM" id="Phobius"/>
    </source>
</evidence>
<keyword evidence="2 7" id="KW-0812">Transmembrane</keyword>
<dbReference type="Proteomes" id="UP001147747">
    <property type="component" value="Unassembled WGS sequence"/>
</dbReference>
<feature type="compositionally biased region" description="Basic and acidic residues" evidence="6">
    <location>
        <begin position="225"/>
        <end position="239"/>
    </location>
</feature>
<evidence type="ECO:0000313" key="10">
    <source>
        <dbReference type="Proteomes" id="UP001147747"/>
    </source>
</evidence>
<reference evidence="9" key="1">
    <citation type="submission" date="2022-12" db="EMBL/GenBank/DDBJ databases">
        <authorList>
            <person name="Petersen C."/>
        </authorList>
    </citation>
    <scope>NUCLEOTIDE SEQUENCE</scope>
    <source>
        <strain evidence="9">IBT 29677</strain>
    </source>
</reference>
<keyword evidence="4 7" id="KW-0472">Membrane</keyword>
<accession>A0A9X0BCR5</accession>
<keyword evidence="3 7" id="KW-1133">Transmembrane helix</keyword>
<dbReference type="PANTHER" id="PTHR33048">
    <property type="entry name" value="PTH11-LIKE INTEGRAL MEMBRANE PROTEIN (AFU_ORTHOLOGUE AFUA_5G11245)"/>
    <property type="match status" value="1"/>
</dbReference>
<comment type="caution">
    <text evidence="9">The sequence shown here is derived from an EMBL/GenBank/DDBJ whole genome shotgun (WGS) entry which is preliminary data.</text>
</comment>
<dbReference type="AlphaFoldDB" id="A0A9X0BCR5"/>
<dbReference type="InterPro" id="IPR049326">
    <property type="entry name" value="Rhodopsin_dom_fungi"/>
</dbReference>
<keyword evidence="10" id="KW-1185">Reference proteome</keyword>
<feature type="transmembrane region" description="Helical" evidence="7">
    <location>
        <begin position="137"/>
        <end position="157"/>
    </location>
</feature>
<evidence type="ECO:0000256" key="3">
    <source>
        <dbReference type="ARBA" id="ARBA00022989"/>
    </source>
</evidence>
<feature type="compositionally biased region" description="Basic and acidic residues" evidence="6">
    <location>
        <begin position="289"/>
        <end position="299"/>
    </location>
</feature>
<evidence type="ECO:0000256" key="4">
    <source>
        <dbReference type="ARBA" id="ARBA00023136"/>
    </source>
</evidence>
<dbReference type="RefSeq" id="XP_056492104.1">
    <property type="nucleotide sequence ID" value="XM_056626309.1"/>
</dbReference>
<organism evidence="9 10">
    <name type="scientific">Penicillium cosmopolitanum</name>
    <dbReference type="NCBI Taxonomy" id="1131564"/>
    <lineage>
        <taxon>Eukaryota</taxon>
        <taxon>Fungi</taxon>
        <taxon>Dikarya</taxon>
        <taxon>Ascomycota</taxon>
        <taxon>Pezizomycotina</taxon>
        <taxon>Eurotiomycetes</taxon>
        <taxon>Eurotiomycetidae</taxon>
        <taxon>Eurotiales</taxon>
        <taxon>Aspergillaceae</taxon>
        <taxon>Penicillium</taxon>
    </lineage>
</organism>
<evidence type="ECO:0000256" key="5">
    <source>
        <dbReference type="ARBA" id="ARBA00038359"/>
    </source>
</evidence>
<evidence type="ECO:0000256" key="1">
    <source>
        <dbReference type="ARBA" id="ARBA00004141"/>
    </source>
</evidence>
<feature type="domain" description="Rhodopsin" evidence="8">
    <location>
        <begin position="2"/>
        <end position="196"/>
    </location>
</feature>
<dbReference type="PANTHER" id="PTHR33048:SF123">
    <property type="entry name" value="INTEGRAL MEMBRANE PROTEIN"/>
    <property type="match status" value="1"/>
</dbReference>
<dbReference type="GO" id="GO:0016020">
    <property type="term" value="C:membrane"/>
    <property type="evidence" value="ECO:0007669"/>
    <property type="project" value="UniProtKB-SubCell"/>
</dbReference>
<dbReference type="Pfam" id="PF20684">
    <property type="entry name" value="Fung_rhodopsin"/>
    <property type="match status" value="1"/>
</dbReference>
<feature type="transmembrane region" description="Helical" evidence="7">
    <location>
        <begin position="101"/>
        <end position="125"/>
    </location>
</feature>
<feature type="non-terminal residue" evidence="9">
    <location>
        <position position="299"/>
    </location>
</feature>
<feature type="transmembrane region" description="Helical" evidence="7">
    <location>
        <begin position="26"/>
        <end position="44"/>
    </location>
</feature>
<dbReference type="InterPro" id="IPR052337">
    <property type="entry name" value="SAT4-like"/>
</dbReference>
<protein>
    <submittedName>
        <fullName evidence="9">Integral membrane protein</fullName>
    </submittedName>
</protein>
<dbReference type="EMBL" id="JAPZBU010000004">
    <property type="protein sequence ID" value="KAJ5407789.1"/>
    <property type="molecule type" value="Genomic_DNA"/>
</dbReference>
<sequence>TRYGYGHHIDTIHDELIAQLDFVSELAYVVAICAIKASFCLFYLKIFPGKLFRILCCCVLAVIVGESIAGFFIVIFQCWPVARAWDAAGAQEGHCLDLLTFYYVSFAVRLVTDVALITLPVPKLLRLKTSIGKKAGLMVMFGLGGLVTVASIIRGTYLSNFSTDHTWSLVQTLNWSSAELGVGVFISCVPSFKALVTFQFPNLRSLLGLSSNQSYLPNHETYNLSDRRETPREASRSWRQSHVEIAHSSKLVCAKRAKRETGTTQNDSKEDISSQPSDEIRVTTNVTVDRTEDSPSRPS</sequence>
<feature type="transmembrane region" description="Helical" evidence="7">
    <location>
        <begin position="51"/>
        <end position="76"/>
    </location>
</feature>
<comment type="similarity">
    <text evidence="5">Belongs to the SAT4 family.</text>
</comment>
<proteinExistence type="inferred from homology"/>
<dbReference type="GeneID" id="81365289"/>
<evidence type="ECO:0000256" key="2">
    <source>
        <dbReference type="ARBA" id="ARBA00022692"/>
    </source>
</evidence>
<dbReference type="OrthoDB" id="5413793at2759"/>
<feature type="region of interest" description="Disordered" evidence="6">
    <location>
        <begin position="218"/>
        <end position="239"/>
    </location>
</feature>
<evidence type="ECO:0000259" key="8">
    <source>
        <dbReference type="Pfam" id="PF20684"/>
    </source>
</evidence>
<evidence type="ECO:0000256" key="6">
    <source>
        <dbReference type="SAM" id="MobiDB-lite"/>
    </source>
</evidence>
<reference evidence="9" key="2">
    <citation type="journal article" date="2023" name="IMA Fungus">
        <title>Comparative genomic study of the Penicillium genus elucidates a diverse pangenome and 15 lateral gene transfer events.</title>
        <authorList>
            <person name="Petersen C."/>
            <person name="Sorensen T."/>
            <person name="Nielsen M.R."/>
            <person name="Sondergaard T.E."/>
            <person name="Sorensen J.L."/>
            <person name="Fitzpatrick D.A."/>
            <person name="Frisvad J.C."/>
            <person name="Nielsen K.L."/>
        </authorList>
    </citation>
    <scope>NUCLEOTIDE SEQUENCE</scope>
    <source>
        <strain evidence="9">IBT 29677</strain>
    </source>
</reference>